<dbReference type="PRINTS" id="PR00163">
    <property type="entry name" value="RUBREDOXIN"/>
</dbReference>
<dbReference type="Gene3D" id="2.20.28.10">
    <property type="match status" value="1"/>
</dbReference>
<dbReference type="GO" id="GO:0043448">
    <property type="term" value="P:alkane catabolic process"/>
    <property type="evidence" value="ECO:0007669"/>
    <property type="project" value="TreeGrafter"/>
</dbReference>
<dbReference type="PANTHER" id="PTHR47627:SF1">
    <property type="entry name" value="RUBREDOXIN-1-RELATED"/>
    <property type="match status" value="1"/>
</dbReference>
<comment type="function">
    <text evidence="2">Involved in the hydrocarbon hydroxylating system, which transfers electrons from NADH to rubredoxin reductase and then through rubredoxin to alkane 1 monooxygenase.</text>
</comment>
<dbReference type="PANTHER" id="PTHR47627">
    <property type="entry name" value="RUBREDOXIN"/>
    <property type="match status" value="1"/>
</dbReference>
<comment type="caution">
    <text evidence="11">The sequence shown here is derived from an EMBL/GenBank/DDBJ whole genome shotgun (WGS) entry which is preliminary data.</text>
</comment>
<dbReference type="Pfam" id="PF00301">
    <property type="entry name" value="Rubredoxin"/>
    <property type="match status" value="1"/>
</dbReference>
<dbReference type="RefSeq" id="WP_152840159.1">
    <property type="nucleotide sequence ID" value="NZ_WHUG01000010.1"/>
</dbReference>
<keyword evidence="12" id="KW-1185">Reference proteome</keyword>
<evidence type="ECO:0000256" key="6">
    <source>
        <dbReference type="ARBA" id="ARBA00022723"/>
    </source>
</evidence>
<dbReference type="SUPFAM" id="SSF57802">
    <property type="entry name" value="Rubredoxin-like"/>
    <property type="match status" value="1"/>
</dbReference>
<evidence type="ECO:0000313" key="12">
    <source>
        <dbReference type="Proteomes" id="UP000440498"/>
    </source>
</evidence>
<organism evidence="11 12">
    <name type="scientific">Rugamonas aquatica</name>
    <dbReference type="NCBI Taxonomy" id="2743357"/>
    <lineage>
        <taxon>Bacteria</taxon>
        <taxon>Pseudomonadati</taxon>
        <taxon>Pseudomonadota</taxon>
        <taxon>Betaproteobacteria</taxon>
        <taxon>Burkholderiales</taxon>
        <taxon>Oxalobacteraceae</taxon>
        <taxon>Telluria group</taxon>
        <taxon>Rugamonas</taxon>
    </lineage>
</organism>
<dbReference type="EMBL" id="WHUG01000010">
    <property type="protein sequence ID" value="MQA40874.1"/>
    <property type="molecule type" value="Genomic_DNA"/>
</dbReference>
<keyword evidence="6 9" id="KW-0479">Metal-binding</keyword>
<comment type="pathway">
    <text evidence="3">Hydrocarbon metabolism; alkane degradation.</text>
</comment>
<evidence type="ECO:0000256" key="9">
    <source>
        <dbReference type="RuleBase" id="RU003820"/>
    </source>
</evidence>
<comment type="cofactor">
    <cofactor evidence="1 9">
        <name>Fe(3+)</name>
        <dbReference type="ChEBI" id="CHEBI:29034"/>
    </cofactor>
</comment>
<dbReference type="FunFam" id="2.20.28.10:FF:000001">
    <property type="entry name" value="Rubredoxin"/>
    <property type="match status" value="1"/>
</dbReference>
<protein>
    <recommendedName>
        <fullName evidence="9">Rubredoxin</fullName>
    </recommendedName>
</protein>
<dbReference type="Proteomes" id="UP000440498">
    <property type="component" value="Unassembled WGS sequence"/>
</dbReference>
<dbReference type="GO" id="GO:0009055">
    <property type="term" value="F:electron transfer activity"/>
    <property type="evidence" value="ECO:0007669"/>
    <property type="project" value="TreeGrafter"/>
</dbReference>
<accession>A0A6A7N6Y8</accession>
<evidence type="ECO:0000256" key="7">
    <source>
        <dbReference type="ARBA" id="ARBA00022982"/>
    </source>
</evidence>
<dbReference type="InterPro" id="IPR024934">
    <property type="entry name" value="Rubredoxin-like_dom"/>
</dbReference>
<dbReference type="InterPro" id="IPR050526">
    <property type="entry name" value="Rubredoxin_ET"/>
</dbReference>
<feature type="domain" description="Rubredoxin-like" evidence="10">
    <location>
        <begin position="1"/>
        <end position="52"/>
    </location>
</feature>
<reference evidence="11 12" key="1">
    <citation type="submission" date="2019-10" db="EMBL/GenBank/DDBJ databases">
        <title>Two novel species isolated from a subtropical stream in China.</title>
        <authorList>
            <person name="Lu H."/>
        </authorList>
    </citation>
    <scope>NUCLEOTIDE SEQUENCE [LARGE SCALE GENOMIC DNA]</scope>
    <source>
        <strain evidence="11 12">FT29W</strain>
    </source>
</reference>
<evidence type="ECO:0000313" key="11">
    <source>
        <dbReference type="EMBL" id="MQA40874.1"/>
    </source>
</evidence>
<evidence type="ECO:0000256" key="5">
    <source>
        <dbReference type="ARBA" id="ARBA00022448"/>
    </source>
</evidence>
<dbReference type="InterPro" id="IPR018527">
    <property type="entry name" value="Rubredoxin_Fe_BS"/>
</dbReference>
<sequence length="56" mass="6264">MRVFECIICGFRYDEAAGLPEAGIAPATRWDDVPDDWICPDCGTGKHDFEMQLVTT</sequence>
<dbReference type="PROSITE" id="PS50903">
    <property type="entry name" value="RUBREDOXIN_LIKE"/>
    <property type="match status" value="1"/>
</dbReference>
<dbReference type="CDD" id="cd00730">
    <property type="entry name" value="rubredoxin"/>
    <property type="match status" value="1"/>
</dbReference>
<evidence type="ECO:0000256" key="4">
    <source>
        <dbReference type="ARBA" id="ARBA00005337"/>
    </source>
</evidence>
<proteinExistence type="inferred from homology"/>
<evidence type="ECO:0000256" key="3">
    <source>
        <dbReference type="ARBA" id="ARBA00004933"/>
    </source>
</evidence>
<keyword evidence="8 9" id="KW-0408">Iron</keyword>
<keyword evidence="5" id="KW-0813">Transport</keyword>
<dbReference type="InterPro" id="IPR024935">
    <property type="entry name" value="Rubredoxin_dom"/>
</dbReference>
<evidence type="ECO:0000256" key="8">
    <source>
        <dbReference type="ARBA" id="ARBA00023004"/>
    </source>
</evidence>
<gene>
    <name evidence="11" type="ORF">GEV02_22305</name>
</gene>
<evidence type="ECO:0000256" key="1">
    <source>
        <dbReference type="ARBA" id="ARBA00001965"/>
    </source>
</evidence>
<dbReference type="PROSITE" id="PS00202">
    <property type="entry name" value="RUBREDOXIN"/>
    <property type="match status" value="1"/>
</dbReference>
<comment type="similarity">
    <text evidence="4 9">Belongs to the rubredoxin family.</text>
</comment>
<name>A0A6A7N6Y8_9BURK</name>
<evidence type="ECO:0000256" key="2">
    <source>
        <dbReference type="ARBA" id="ARBA00002792"/>
    </source>
</evidence>
<dbReference type="GO" id="GO:0005506">
    <property type="term" value="F:iron ion binding"/>
    <property type="evidence" value="ECO:0007669"/>
    <property type="project" value="UniProtKB-UniRule"/>
</dbReference>
<keyword evidence="7 9" id="KW-0249">Electron transport</keyword>
<evidence type="ECO:0000259" key="10">
    <source>
        <dbReference type="PROSITE" id="PS50903"/>
    </source>
</evidence>
<dbReference type="AlphaFoldDB" id="A0A6A7N6Y8"/>